<evidence type="ECO:0000259" key="2">
    <source>
        <dbReference type="Pfam" id="PF10056"/>
    </source>
</evidence>
<dbReference type="RefSeq" id="XP_002842577.1">
    <property type="nucleotide sequence ID" value="XM_002842531.1"/>
</dbReference>
<dbReference type="EMBL" id="DS995710">
    <property type="protein sequence ID" value="EEQ28558.1"/>
    <property type="molecule type" value="Genomic_DNA"/>
</dbReference>
<gene>
    <name evidence="3" type="ORF">MCYG_08717</name>
</gene>
<evidence type="ECO:0000313" key="3">
    <source>
        <dbReference type="EMBL" id="EEQ28558.1"/>
    </source>
</evidence>
<evidence type="ECO:0000256" key="1">
    <source>
        <dbReference type="SAM" id="MobiDB-lite"/>
    </source>
</evidence>
<dbReference type="InterPro" id="IPR018744">
    <property type="entry name" value="DUF2293"/>
</dbReference>
<sequence>MGKQQRRQARPKTKRPIPKASQSLKPMPKALQDKLRDISYSKTVHGSVSEDILLDNQRRPSGYAFVPKGNTYITRKCRSQTHDLGSPVYTVYSSTTYKPTGICVPIDVQAAVELESQDTSDARKKAVAQKDARDRQKARELLLKEFPNMPKPDLNTVLNHAFLKGSRRVGRSGKIANEKDKVRLAVEAHIRHVHTEYDDMIRRGLTRERARENIWDEVTIVRDSWKK</sequence>
<dbReference type="eggNOG" id="ENOG502SQI9">
    <property type="taxonomic scope" value="Eukaryota"/>
</dbReference>
<dbReference type="HOGENOM" id="CLU_089022_0_0_1"/>
<protein>
    <recommendedName>
        <fullName evidence="2">DUF2293 domain-containing protein</fullName>
    </recommendedName>
</protein>
<feature type="compositionally biased region" description="Basic residues" evidence="1">
    <location>
        <begin position="1"/>
        <end position="17"/>
    </location>
</feature>
<name>C5G195_ARTOC</name>
<dbReference type="Pfam" id="PF10056">
    <property type="entry name" value="DUF2293"/>
    <property type="match status" value="1"/>
</dbReference>
<keyword evidence="4" id="KW-1185">Reference proteome</keyword>
<reference evidence="4" key="1">
    <citation type="journal article" date="2012" name="MBio">
        <title>Comparative genome analysis of Trichophyton rubrum and related dermatophytes reveals candidate genes involved in infection.</title>
        <authorList>
            <person name="Martinez D.A."/>
            <person name="Oliver B.G."/>
            <person name="Graeser Y."/>
            <person name="Goldberg J.M."/>
            <person name="Li W."/>
            <person name="Martinez-Rossi N.M."/>
            <person name="Monod M."/>
            <person name="Shelest E."/>
            <person name="Barton R.C."/>
            <person name="Birch E."/>
            <person name="Brakhage A.A."/>
            <person name="Chen Z."/>
            <person name="Gurr S.J."/>
            <person name="Heiman D."/>
            <person name="Heitman J."/>
            <person name="Kosti I."/>
            <person name="Rossi A."/>
            <person name="Saif S."/>
            <person name="Samalova M."/>
            <person name="Saunders C.W."/>
            <person name="Shea T."/>
            <person name="Summerbell R.C."/>
            <person name="Xu J."/>
            <person name="Young S."/>
            <person name="Zeng Q."/>
            <person name="Birren B.W."/>
            <person name="Cuomo C.A."/>
            <person name="White T.C."/>
        </authorList>
    </citation>
    <scope>NUCLEOTIDE SEQUENCE [LARGE SCALE GENOMIC DNA]</scope>
    <source>
        <strain evidence="4">ATCC MYA-4605 / CBS 113480</strain>
    </source>
</reference>
<dbReference type="Proteomes" id="UP000002035">
    <property type="component" value="Unassembled WGS sequence"/>
</dbReference>
<dbReference type="PANTHER" id="PTHR38113">
    <property type="match status" value="1"/>
</dbReference>
<feature type="domain" description="DUF2293" evidence="2">
    <location>
        <begin position="142"/>
        <end position="226"/>
    </location>
</feature>
<dbReference type="GeneID" id="9226589"/>
<feature type="region of interest" description="Disordered" evidence="1">
    <location>
        <begin position="1"/>
        <end position="29"/>
    </location>
</feature>
<dbReference type="AlphaFoldDB" id="C5G195"/>
<dbReference type="PANTHER" id="PTHR38113:SF2">
    <property type="entry name" value="DUF2293 DOMAIN-CONTAINING PROTEIN"/>
    <property type="match status" value="1"/>
</dbReference>
<accession>C5G195</accession>
<evidence type="ECO:0000313" key="4">
    <source>
        <dbReference type="Proteomes" id="UP000002035"/>
    </source>
</evidence>
<proteinExistence type="predicted"/>
<organism evidence="3 4">
    <name type="scientific">Arthroderma otae (strain ATCC MYA-4605 / CBS 113480)</name>
    <name type="common">Microsporum canis</name>
    <dbReference type="NCBI Taxonomy" id="554155"/>
    <lineage>
        <taxon>Eukaryota</taxon>
        <taxon>Fungi</taxon>
        <taxon>Dikarya</taxon>
        <taxon>Ascomycota</taxon>
        <taxon>Pezizomycotina</taxon>
        <taxon>Eurotiomycetes</taxon>
        <taxon>Eurotiomycetidae</taxon>
        <taxon>Onygenales</taxon>
        <taxon>Arthrodermataceae</taxon>
        <taxon>Microsporum</taxon>
    </lineage>
</organism>
<dbReference type="VEuPathDB" id="FungiDB:MCYG_08717"/>
<dbReference type="OrthoDB" id="5381833at2759"/>
<dbReference type="OMA" id="DAREQVW"/>